<sequence>MQQELIKWNDIVFVCYPITDGGAMIISDVGYSDDGYNRPIGGRGTIENGDPYRIVVPAGYSYSNTNVENGNMIRLVRASDSGNGCWYNGSGDGWLEIRDNIGPDWRADWIVQIINTGNNNSNILNYGQHFRLLNRAQTENPTFKSPSTFASIALWGGNSTNNSILMLLPGSLDNAKLQCCRDNPIFTQPDYCGNFRGTTCSGQCDDILTNYCAQVTTSDPKCGCLLPSSFYNGTSGMIGPPECIDSRCVGTDSYRKSTQCKPNCDIINCDININDFNGTNVDKIIYYQKCGNQPTPNGPPTPTPSGPPGPPPSGPPSPTPSGPPGTVYREYIWIGLIIFMIIIMIIFIIYLIYRSTKG</sequence>
<dbReference type="Proteomes" id="UP001321479">
    <property type="component" value="Segment"/>
</dbReference>
<organism evidence="3 4">
    <name type="scientific">Cotonvirus japonicus</name>
    <dbReference type="NCBI Taxonomy" id="2811091"/>
    <lineage>
        <taxon>Viruses</taxon>
        <taxon>Varidnaviria</taxon>
        <taxon>Bamfordvirae</taxon>
        <taxon>Nucleocytoviricota</taxon>
        <taxon>Megaviricetes</taxon>
        <taxon>Imitervirales</taxon>
        <taxon>Mimiviridae</taxon>
        <taxon>Megamimivirinae</taxon>
        <taxon>Cotonvirus</taxon>
        <taxon>Cotonvirus japonicum</taxon>
    </lineage>
</organism>
<protein>
    <submittedName>
        <fullName evidence="3">Virion-associated membrane protein</fullName>
    </submittedName>
</protein>
<keyword evidence="2" id="KW-0472">Membrane</keyword>
<evidence type="ECO:0000313" key="3">
    <source>
        <dbReference type="EMBL" id="BCS83723.1"/>
    </source>
</evidence>
<reference evidence="3 4" key="1">
    <citation type="submission" date="2021-02" db="EMBL/GenBank/DDBJ databases">
        <title>Cotonvirus japonicus, which uses Golgi apparatus of host cells for its virion factory, phylogenetically links tailed tupanvirus and icosahedral mimivirus.</title>
        <authorList>
            <person name="Takahashi H."/>
            <person name="Fukaya S."/>
            <person name="Song C."/>
            <person name="Murata K."/>
            <person name="Takemura M."/>
        </authorList>
    </citation>
    <scope>NUCLEOTIDE SEQUENCE [LARGE SCALE GENOMIC DNA]</scope>
</reference>
<feature type="transmembrane region" description="Helical" evidence="2">
    <location>
        <begin position="331"/>
        <end position="353"/>
    </location>
</feature>
<keyword evidence="4" id="KW-1185">Reference proteome</keyword>
<evidence type="ECO:0000256" key="1">
    <source>
        <dbReference type="SAM" id="MobiDB-lite"/>
    </source>
</evidence>
<keyword evidence="2" id="KW-1133">Transmembrane helix</keyword>
<keyword evidence="2" id="KW-0812">Transmembrane</keyword>
<dbReference type="RefSeq" id="YP_010842331.1">
    <property type="nucleotide sequence ID" value="NC_079139.1"/>
</dbReference>
<feature type="region of interest" description="Disordered" evidence="1">
    <location>
        <begin position="296"/>
        <end position="322"/>
    </location>
</feature>
<name>A0ABM7NU65_9VIRU</name>
<evidence type="ECO:0000256" key="2">
    <source>
        <dbReference type="SAM" id="Phobius"/>
    </source>
</evidence>
<dbReference type="GeneID" id="80558928"/>
<evidence type="ECO:0000313" key="4">
    <source>
        <dbReference type="Proteomes" id="UP001321479"/>
    </source>
</evidence>
<accession>A0ABM7NU65</accession>
<proteinExistence type="predicted"/>
<dbReference type="EMBL" id="AP024483">
    <property type="protein sequence ID" value="BCS83723.1"/>
    <property type="molecule type" value="Genomic_DNA"/>
</dbReference>